<dbReference type="Proteomes" id="UP000005459">
    <property type="component" value="Unassembled WGS sequence"/>
</dbReference>
<dbReference type="STRING" id="768671.ThimaDRAFT_3908"/>
<proteinExistence type="predicted"/>
<dbReference type="AlphaFoldDB" id="F9UG55"/>
<dbReference type="SUPFAM" id="SSF53474">
    <property type="entry name" value="alpha/beta-Hydrolases"/>
    <property type="match status" value="1"/>
</dbReference>
<dbReference type="Pfam" id="PF12146">
    <property type="entry name" value="Hydrolase_4"/>
    <property type="match status" value="1"/>
</dbReference>
<dbReference type="Gene3D" id="3.40.50.1820">
    <property type="entry name" value="alpha/beta hydrolase"/>
    <property type="match status" value="1"/>
</dbReference>
<name>F9UG55_9GAMM</name>
<feature type="domain" description="Serine aminopeptidase S33" evidence="3">
    <location>
        <begin position="66"/>
        <end position="175"/>
    </location>
</feature>
<dbReference type="PANTHER" id="PTHR22946">
    <property type="entry name" value="DIENELACTONE HYDROLASE DOMAIN-CONTAINING PROTEIN-RELATED"/>
    <property type="match status" value="1"/>
</dbReference>
<keyword evidence="1 4" id="KW-0378">Hydrolase</keyword>
<accession>F9UG55</accession>
<dbReference type="RefSeq" id="WP_007194780.1">
    <property type="nucleotide sequence ID" value="NZ_AFWV01000014.1"/>
</dbReference>
<evidence type="ECO:0000259" key="3">
    <source>
        <dbReference type="Pfam" id="PF12146"/>
    </source>
</evidence>
<sequence>MLTTLSLFAVLAAAAIPAGVHLGFRAPRLRETGTPADYGLDFEAVRIPTVRRRSLFGWLLQVPDSTRTLVILHGWGGNAELMLPLAIPFREAGFNVLLIDARNHGGSDTDTFSSLPRFAEDLGMAIAWLKRHRPGATDCVAVLGHSVGAGAALFEASRNPEIAAVISIAAFAHPARVTEASVRHLHLPAPIVQGIIRYVEWLIGHRFDAIAPVNTVTRITCPVLLVHGRADRVVPVEDARLIHARSCGEHVRLLEIDGADHDSVDRIEDHVGALLEFLRRQCAVADSAGAPPRRGRESVEPPAEAT</sequence>
<evidence type="ECO:0000313" key="5">
    <source>
        <dbReference type="Proteomes" id="UP000005459"/>
    </source>
</evidence>
<organism evidence="4 5">
    <name type="scientific">Thiocapsa marina 5811</name>
    <dbReference type="NCBI Taxonomy" id="768671"/>
    <lineage>
        <taxon>Bacteria</taxon>
        <taxon>Pseudomonadati</taxon>
        <taxon>Pseudomonadota</taxon>
        <taxon>Gammaproteobacteria</taxon>
        <taxon>Chromatiales</taxon>
        <taxon>Chromatiaceae</taxon>
        <taxon>Thiocapsa</taxon>
    </lineage>
</organism>
<dbReference type="eggNOG" id="COG1073">
    <property type="taxonomic scope" value="Bacteria"/>
</dbReference>
<evidence type="ECO:0000256" key="2">
    <source>
        <dbReference type="SAM" id="MobiDB-lite"/>
    </source>
</evidence>
<protein>
    <submittedName>
        <fullName evidence="4">Alpha/beta hydrolase fold protein</fullName>
    </submittedName>
</protein>
<dbReference type="GO" id="GO:0052689">
    <property type="term" value="F:carboxylic ester hydrolase activity"/>
    <property type="evidence" value="ECO:0007669"/>
    <property type="project" value="UniProtKB-ARBA"/>
</dbReference>
<dbReference type="InterPro" id="IPR022742">
    <property type="entry name" value="Hydrolase_4"/>
</dbReference>
<feature type="region of interest" description="Disordered" evidence="2">
    <location>
        <begin position="286"/>
        <end position="306"/>
    </location>
</feature>
<evidence type="ECO:0000256" key="1">
    <source>
        <dbReference type="ARBA" id="ARBA00022801"/>
    </source>
</evidence>
<dbReference type="OrthoDB" id="4269629at2"/>
<dbReference type="InterPro" id="IPR029058">
    <property type="entry name" value="AB_hydrolase_fold"/>
</dbReference>
<dbReference type="InterPro" id="IPR050261">
    <property type="entry name" value="FrsA_esterase"/>
</dbReference>
<dbReference type="EMBL" id="AFWV01000014">
    <property type="protein sequence ID" value="EGV16781.1"/>
    <property type="molecule type" value="Genomic_DNA"/>
</dbReference>
<dbReference type="PANTHER" id="PTHR22946:SF9">
    <property type="entry name" value="POLYKETIDE TRANSFERASE AF380"/>
    <property type="match status" value="1"/>
</dbReference>
<gene>
    <name evidence="4" type="ORF">ThimaDRAFT_3908</name>
</gene>
<reference evidence="4 5" key="1">
    <citation type="submission" date="2011-06" db="EMBL/GenBank/DDBJ databases">
        <title>The draft genome of Thiocapsa marina 5811.</title>
        <authorList>
            <consortium name="US DOE Joint Genome Institute (JGI-PGF)"/>
            <person name="Lucas S."/>
            <person name="Han J."/>
            <person name="Cheng J.-F."/>
            <person name="Goodwin L."/>
            <person name="Pitluck S."/>
            <person name="Peters L."/>
            <person name="Land M.L."/>
            <person name="Hauser L."/>
            <person name="Vogl K."/>
            <person name="Liu Z."/>
            <person name="Imhoff J."/>
            <person name="Thiel V."/>
            <person name="Frigaard N.-U."/>
            <person name="Bryant D."/>
            <person name="Woyke T.J."/>
        </authorList>
    </citation>
    <scope>NUCLEOTIDE SEQUENCE [LARGE SCALE GENOMIC DNA]</scope>
    <source>
        <strain evidence="4 5">5811</strain>
    </source>
</reference>
<evidence type="ECO:0000313" key="4">
    <source>
        <dbReference type="EMBL" id="EGV16781.1"/>
    </source>
</evidence>
<keyword evidence="5" id="KW-1185">Reference proteome</keyword>